<name>R4WNW5_9BURK</name>
<organism evidence="2 3">
    <name type="scientific">Caballeronia insecticola</name>
    <dbReference type="NCBI Taxonomy" id="758793"/>
    <lineage>
        <taxon>Bacteria</taxon>
        <taxon>Pseudomonadati</taxon>
        <taxon>Pseudomonadota</taxon>
        <taxon>Betaproteobacteria</taxon>
        <taxon>Burkholderiales</taxon>
        <taxon>Burkholderiaceae</taxon>
        <taxon>Caballeronia</taxon>
    </lineage>
</organism>
<dbReference type="Proteomes" id="UP000013966">
    <property type="component" value="Chromosome 1"/>
</dbReference>
<dbReference type="AlphaFoldDB" id="R4WNW5"/>
<dbReference type="KEGG" id="buo:BRPE64_ACDS08310"/>
<sequence length="48" mass="5155">MKKRGFAWGGPRFFVLEAFVLGANAACASPDARGRRQPSTSSRLSISV</sequence>
<feature type="region of interest" description="Disordered" evidence="1">
    <location>
        <begin position="29"/>
        <end position="48"/>
    </location>
</feature>
<dbReference type="PATRIC" id="fig|758793.3.peg.832"/>
<dbReference type="EMBL" id="AP013058">
    <property type="protein sequence ID" value="BAN22585.1"/>
    <property type="molecule type" value="Genomic_DNA"/>
</dbReference>
<evidence type="ECO:0000313" key="3">
    <source>
        <dbReference type="Proteomes" id="UP000013966"/>
    </source>
</evidence>
<dbReference type="HOGENOM" id="CLU_3150366_0_0_4"/>
<evidence type="ECO:0000256" key="1">
    <source>
        <dbReference type="SAM" id="MobiDB-lite"/>
    </source>
</evidence>
<feature type="compositionally biased region" description="Polar residues" evidence="1">
    <location>
        <begin position="37"/>
        <end position="48"/>
    </location>
</feature>
<evidence type="ECO:0000313" key="2">
    <source>
        <dbReference type="EMBL" id="BAN22585.1"/>
    </source>
</evidence>
<accession>R4WNW5</accession>
<protein>
    <submittedName>
        <fullName evidence="2">Uncharacterized protein</fullName>
    </submittedName>
</protein>
<proteinExistence type="predicted"/>
<gene>
    <name evidence="2" type="ORF">BRPE64_ACDS08310</name>
</gene>
<reference evidence="2 3" key="2">
    <citation type="journal article" date="2018" name="Int. J. Syst. Evol. Microbiol.">
        <title>Burkholderia insecticola sp. nov., a gut symbiotic bacterium of the bean bug Riptortus pedestris.</title>
        <authorList>
            <person name="Takeshita K."/>
            <person name="Tamaki H."/>
            <person name="Ohbayashi T."/>
            <person name="Meng X.-Y."/>
            <person name="Sone T."/>
            <person name="Mitani Y."/>
            <person name="Peeters C."/>
            <person name="Kikuchi Y."/>
            <person name="Vandamme P."/>
        </authorList>
    </citation>
    <scope>NUCLEOTIDE SEQUENCE [LARGE SCALE GENOMIC DNA]</scope>
    <source>
        <strain evidence="2">RPE64</strain>
    </source>
</reference>
<reference evidence="2 3" key="1">
    <citation type="journal article" date="2013" name="Genome Announc.">
        <title>Complete Genome Sequence of Burkholderia sp. Strain RPE64, Bacterial Symbiont of the Bean Bug Riptortus pedestris.</title>
        <authorList>
            <person name="Shibata T.F."/>
            <person name="Maeda T."/>
            <person name="Nikoh N."/>
            <person name="Yamaguchi K."/>
            <person name="Oshima K."/>
            <person name="Hattori M."/>
            <person name="Nishiyama T."/>
            <person name="Hasebe M."/>
            <person name="Fukatsu T."/>
            <person name="Kikuchi Y."/>
            <person name="Shigenobu S."/>
        </authorList>
    </citation>
    <scope>NUCLEOTIDE SEQUENCE [LARGE SCALE GENOMIC DNA]</scope>
</reference>
<keyword evidence="3" id="KW-1185">Reference proteome</keyword>